<evidence type="ECO:0000256" key="1">
    <source>
        <dbReference type="SAM" id="Phobius"/>
    </source>
</evidence>
<reference evidence="2" key="1">
    <citation type="submission" date="2007-07" db="EMBL/GenBank/DDBJ databases">
        <title>PCAP assembly of the Caenorhabditis remanei genome.</title>
        <authorList>
            <consortium name="The Caenorhabditis remanei Sequencing Consortium"/>
            <person name="Wilson R.K."/>
        </authorList>
    </citation>
    <scope>NUCLEOTIDE SEQUENCE [LARGE SCALE GENOMIC DNA]</scope>
    <source>
        <strain evidence="2">PB4641</strain>
    </source>
</reference>
<dbReference type="KEGG" id="crq:GCK72_001859"/>
<dbReference type="eggNOG" id="ENOG502THNP">
    <property type="taxonomic scope" value="Eukaryota"/>
</dbReference>
<dbReference type="PANTHER" id="PTHR34005:SF7">
    <property type="entry name" value="PROTEIN CBG26726"/>
    <property type="match status" value="1"/>
</dbReference>
<organism evidence="3">
    <name type="scientific">Caenorhabditis remanei</name>
    <name type="common">Caenorhabditis vulgaris</name>
    <dbReference type="NCBI Taxonomy" id="31234"/>
    <lineage>
        <taxon>Eukaryota</taxon>
        <taxon>Metazoa</taxon>
        <taxon>Ecdysozoa</taxon>
        <taxon>Nematoda</taxon>
        <taxon>Chromadorea</taxon>
        <taxon>Rhabditida</taxon>
        <taxon>Rhabditina</taxon>
        <taxon>Rhabditomorpha</taxon>
        <taxon>Rhabditoidea</taxon>
        <taxon>Rhabditidae</taxon>
        <taxon>Peloderinae</taxon>
        <taxon>Caenorhabditis</taxon>
    </lineage>
</organism>
<dbReference type="Proteomes" id="UP000008281">
    <property type="component" value="Unassembled WGS sequence"/>
</dbReference>
<dbReference type="CTD" id="9815103"/>
<dbReference type="RefSeq" id="XP_003115083.2">
    <property type="nucleotide sequence ID" value="XM_003115035.2"/>
</dbReference>
<dbReference type="GeneID" id="9815103"/>
<accession>E3LMV0</accession>
<dbReference type="InParanoid" id="E3LMV0"/>
<protein>
    <submittedName>
        <fullName evidence="2">Uncharacterized protein</fullName>
    </submittedName>
</protein>
<dbReference type="EMBL" id="DS268411">
    <property type="protein sequence ID" value="EFP03218.1"/>
    <property type="molecule type" value="Genomic_DNA"/>
</dbReference>
<evidence type="ECO:0000313" key="2">
    <source>
        <dbReference type="EMBL" id="EFP03218.1"/>
    </source>
</evidence>
<dbReference type="AlphaFoldDB" id="E3LMV0"/>
<dbReference type="OMA" id="YQESTIW"/>
<dbReference type="PANTHER" id="PTHR34005">
    <property type="entry name" value="PROTEIN CBG15054-RELATED"/>
    <property type="match status" value="1"/>
</dbReference>
<keyword evidence="1" id="KW-0812">Transmembrane</keyword>
<sequence>MYRNGKTEGVAQQLEAILTSVIAVFFIIAILIYLIQYICDYFNSRTFKKKTVTPRYPHWLSGNLCAPQLHEPVYPIPEFCVFMKDYIMKTWNNKGKVQEKDKKIVTKLRNVLGKLFNLTVDSDLFPDSTCIISIPKSNFRNGSMPELFIPIHGGPPDDSHYEFQMIGDDRIQITYYVVDGVSYVAGICIYVENPYQERVHYNGTMILKLILDTPEYWSKWDLQEEKVDIVREKGLQRYFVATRNRYGEEKSWKFNEEEKVFESCGRCHNSDWELIEEGDPRILAMTFSVKMCKSQKEMVMIAEKYGRKCHVIWNKRVNKMELFDCTTCEQLQEAPPPSYKLAVCTASSRGPLKVLCAVH</sequence>
<feature type="transmembrane region" description="Helical" evidence="1">
    <location>
        <begin position="16"/>
        <end position="39"/>
    </location>
</feature>
<name>E3LMV0_CAERE</name>
<keyword evidence="1" id="KW-1133">Transmembrane helix</keyword>
<gene>
    <name evidence="2" type="ORF">CRE_28202</name>
</gene>
<dbReference type="HOGENOM" id="CLU_066944_0_0_1"/>
<evidence type="ECO:0000313" key="3">
    <source>
        <dbReference type="Proteomes" id="UP000008281"/>
    </source>
</evidence>
<proteinExistence type="predicted"/>
<keyword evidence="3" id="KW-1185">Reference proteome</keyword>
<keyword evidence="1" id="KW-0472">Membrane</keyword>
<dbReference type="OrthoDB" id="5819810at2759"/>